<accession>A0ABT8HC96</accession>
<keyword evidence="1" id="KW-0285">Flavoprotein</keyword>
<dbReference type="Gene3D" id="3.50.50.60">
    <property type="entry name" value="FAD/NAD(P)-binding domain"/>
    <property type="match status" value="1"/>
</dbReference>
<keyword evidence="2" id="KW-0560">Oxidoreductase</keyword>
<gene>
    <name evidence="4" type="ORF">QYF68_11245</name>
</gene>
<dbReference type="SUPFAM" id="SSF51905">
    <property type="entry name" value="FAD/NAD(P)-binding domain"/>
    <property type="match status" value="1"/>
</dbReference>
<evidence type="ECO:0000259" key="3">
    <source>
        <dbReference type="Pfam" id="PF00890"/>
    </source>
</evidence>
<comment type="caution">
    <text evidence="4">The sequence shown here is derived from an EMBL/GenBank/DDBJ whole genome shotgun (WGS) entry which is preliminary data.</text>
</comment>
<organism evidence="4 5">
    <name type="scientific">Mycolicibacterium austroafricanum</name>
    <name type="common">Mycobacterium austroafricanum</name>
    <dbReference type="NCBI Taxonomy" id="39687"/>
    <lineage>
        <taxon>Bacteria</taxon>
        <taxon>Bacillati</taxon>
        <taxon>Actinomycetota</taxon>
        <taxon>Actinomycetes</taxon>
        <taxon>Mycobacteriales</taxon>
        <taxon>Mycobacteriaceae</taxon>
        <taxon>Mycolicibacterium</taxon>
    </lineage>
</organism>
<dbReference type="InterPro" id="IPR003953">
    <property type="entry name" value="FAD-dep_OxRdtase_2_FAD-bd"/>
</dbReference>
<dbReference type="EMBL" id="JAUHTC010000040">
    <property type="protein sequence ID" value="MDN4518396.1"/>
    <property type="molecule type" value="Genomic_DNA"/>
</dbReference>
<feature type="domain" description="FAD-dependent oxidoreductase 2 FAD-binding" evidence="3">
    <location>
        <begin position="18"/>
        <end position="221"/>
    </location>
</feature>
<evidence type="ECO:0000256" key="2">
    <source>
        <dbReference type="ARBA" id="ARBA00023002"/>
    </source>
</evidence>
<reference evidence="4" key="1">
    <citation type="submission" date="2023-07" db="EMBL/GenBank/DDBJ databases">
        <title>Degradation of tert-butanol by M. austroafricanum TBA100.</title>
        <authorList>
            <person name="Helbich S."/>
            <person name="Vainshtein Y."/>
        </authorList>
    </citation>
    <scope>NUCLEOTIDE SEQUENCE</scope>
    <source>
        <strain evidence="4">TBA100</strain>
    </source>
</reference>
<protein>
    <recommendedName>
        <fullName evidence="3">FAD-dependent oxidoreductase 2 FAD-binding domain-containing protein</fullName>
    </recommendedName>
</protein>
<evidence type="ECO:0000256" key="1">
    <source>
        <dbReference type="ARBA" id="ARBA00022630"/>
    </source>
</evidence>
<proteinExistence type="predicted"/>
<dbReference type="Proteomes" id="UP001172687">
    <property type="component" value="Unassembled WGS sequence"/>
</dbReference>
<dbReference type="InterPro" id="IPR036188">
    <property type="entry name" value="FAD/NAD-bd_sf"/>
</dbReference>
<dbReference type="Pfam" id="PF00890">
    <property type="entry name" value="FAD_binding_2"/>
    <property type="match status" value="1"/>
</dbReference>
<evidence type="ECO:0000313" key="4">
    <source>
        <dbReference type="EMBL" id="MDN4518396.1"/>
    </source>
</evidence>
<evidence type="ECO:0000313" key="5">
    <source>
        <dbReference type="Proteomes" id="UP001172687"/>
    </source>
</evidence>
<sequence>MFCEPDWDDEVDVVCTDTGLAGLATAIAAVEQDGEVFLATAPSPTDADRGWFDHAGDEDTVEYLGQLTADLDVAGLRQLDPDLPVRLMSETTPARGRMVPPFEGPRLREWAAVCVPSPSGYLYTQVTDWTSTTLDGGDGDLFKVTEIGVMAPDPDDTVGSVHDWLSDEARDRDIFPNPVTRFERLVFEDGVVTGAVFGTESGPLTVRARHGVLICRNGIPARGASPPGFPGHAPLRVALVGKEASRFGRVELLTSDSAVAQACPLHSSRPAAPEVRTSRS</sequence>
<keyword evidence="5" id="KW-1185">Reference proteome</keyword>
<dbReference type="RefSeq" id="WP_011779201.1">
    <property type="nucleotide sequence ID" value="NZ_CP070380.1"/>
</dbReference>
<name>A0ABT8HC96_MYCAO</name>